<keyword evidence="1" id="KW-0472">Membrane</keyword>
<keyword evidence="3" id="KW-1185">Reference proteome</keyword>
<keyword evidence="1" id="KW-1133">Transmembrane helix</keyword>
<proteinExistence type="predicted"/>
<reference evidence="2" key="2">
    <citation type="submission" date="2021-04" db="EMBL/GenBank/DDBJ databases">
        <title>Genome-wide patterns of bracovirus chromosomal integration into multiple host tissues during parasitism.</title>
        <authorList>
            <person name="Chebbi M.A.C."/>
        </authorList>
    </citation>
    <scope>NUCLEOTIDE SEQUENCE</scope>
    <source>
        <tissue evidence="2">Whole body</tissue>
    </source>
</reference>
<reference evidence="2" key="1">
    <citation type="submission" date="2020-03" db="EMBL/GenBank/DDBJ databases">
        <authorList>
            <person name="Chebbi M.A."/>
            <person name="Drezen J.M."/>
        </authorList>
    </citation>
    <scope>NUCLEOTIDE SEQUENCE</scope>
    <source>
        <tissue evidence="2">Whole body</tissue>
    </source>
</reference>
<dbReference type="AlphaFoldDB" id="A0A8J5V8N9"/>
<accession>A0A8J5V8N9</accession>
<protein>
    <submittedName>
        <fullName evidence="2">Uncharacterized protein</fullName>
    </submittedName>
</protein>
<dbReference type="OrthoDB" id="7684326at2759"/>
<sequence length="469" mass="53035">MALGVFGSALRTLKPPKITFIGLVVAIGVVCTCVSPWLHKGSNDGSKNPRKISKRSSISSPLKVRVKRRKIVKLVPELMELSQKNEDLSTEFLSFRFRSDNISQLQSNIIYATTLKSKGTQTDFPNVVNAIDNNNNNCCSTNDLHSSIEYKEIIRSDPPEIGVTIGKKIVKPPRKHPPSQAKAQLSFVINCDDKVDDNCGLKDKFYNSLYPEVKIDQNEDSKEFKSVLDRNDGDKEESLSEIQGRKLNSLELMNSIEIENKKPKLVTSFIKKCRRMLNFNDFDLNIESERKSPLKSWTSITSALGSQPAGHSTLIDIDLSGVAAGGQDEDYNSPKQQKSSEKKINLDSVVKSKNLVVEMNSKERPESRIIDDDHHFCQYCKDADFYSDLSADKNKNYSSKESSRITGFGKDLHQLLRDVKSIFKIQHNYHNSEDNDDDIGWVKMSTLRRNTSVTFFNKINRNKGCYSFL</sequence>
<organism evidence="2 3">
    <name type="scientific">Cotesia typhae</name>
    <dbReference type="NCBI Taxonomy" id="2053667"/>
    <lineage>
        <taxon>Eukaryota</taxon>
        <taxon>Metazoa</taxon>
        <taxon>Ecdysozoa</taxon>
        <taxon>Arthropoda</taxon>
        <taxon>Hexapoda</taxon>
        <taxon>Insecta</taxon>
        <taxon>Pterygota</taxon>
        <taxon>Neoptera</taxon>
        <taxon>Endopterygota</taxon>
        <taxon>Hymenoptera</taxon>
        <taxon>Apocrita</taxon>
        <taxon>Ichneumonoidea</taxon>
        <taxon>Braconidae</taxon>
        <taxon>Microgastrinae</taxon>
        <taxon>Cotesia</taxon>
    </lineage>
</organism>
<name>A0A8J5V8N9_9HYME</name>
<evidence type="ECO:0000256" key="1">
    <source>
        <dbReference type="SAM" id="Phobius"/>
    </source>
</evidence>
<evidence type="ECO:0000313" key="2">
    <source>
        <dbReference type="EMBL" id="KAG8038134.1"/>
    </source>
</evidence>
<comment type="caution">
    <text evidence="2">The sequence shown here is derived from an EMBL/GenBank/DDBJ whole genome shotgun (WGS) entry which is preliminary data.</text>
</comment>
<gene>
    <name evidence="2" type="ORF">G9C98_006459</name>
</gene>
<keyword evidence="1" id="KW-0812">Transmembrane</keyword>
<feature type="transmembrane region" description="Helical" evidence="1">
    <location>
        <begin position="20"/>
        <end position="38"/>
    </location>
</feature>
<dbReference type="Proteomes" id="UP000729913">
    <property type="component" value="Unassembled WGS sequence"/>
</dbReference>
<dbReference type="EMBL" id="JAAOIC020000044">
    <property type="protein sequence ID" value="KAG8038134.1"/>
    <property type="molecule type" value="Genomic_DNA"/>
</dbReference>
<evidence type="ECO:0000313" key="3">
    <source>
        <dbReference type="Proteomes" id="UP000729913"/>
    </source>
</evidence>